<dbReference type="AlphaFoldDB" id="A0A4V6S884"/>
<dbReference type="RefSeq" id="WP_136452581.1">
    <property type="nucleotide sequence ID" value="NZ_SSWH01000001.1"/>
</dbReference>
<protein>
    <submittedName>
        <fullName evidence="2">RES domain-containing protein</fullName>
    </submittedName>
</protein>
<sequence>MKHEYGDSLTPKSVDIPDRVWRVALIPSGQRFSEIAPGDALLPDAGNRFDVPGGGVLYCATERRGSYLETLAGKRVSPKMAALVQDDPSGFMPPNSIPASWRDERRLFSVGTTHPAPFIDLEDLETRQFLLGQVGEQLEPLGVDTLDVPDVRGINRLLTREIARWAYSSLDDEGVFNYSGIRYVSKLDDEECWAIFDGTETFIHEQSTIEKTDPSLIDVARLFNLTIH</sequence>
<comment type="caution">
    <text evidence="2">The sequence shown here is derived from an EMBL/GenBank/DDBJ whole genome shotgun (WGS) entry which is preliminary data.</text>
</comment>
<dbReference type="Pfam" id="PF08808">
    <property type="entry name" value="RES"/>
    <property type="match status" value="1"/>
</dbReference>
<gene>
    <name evidence="2" type="ORF">E8P82_00745</name>
</gene>
<evidence type="ECO:0000313" key="2">
    <source>
        <dbReference type="EMBL" id="THJ68479.1"/>
    </source>
</evidence>
<evidence type="ECO:0000259" key="1">
    <source>
        <dbReference type="Pfam" id="PF08808"/>
    </source>
</evidence>
<accession>A0A4V6S884</accession>
<proteinExistence type="predicted"/>
<dbReference type="EMBL" id="SSWH01000001">
    <property type="protein sequence ID" value="THJ68479.1"/>
    <property type="molecule type" value="Genomic_DNA"/>
</dbReference>
<evidence type="ECO:0000313" key="3">
    <source>
        <dbReference type="Proteomes" id="UP000305233"/>
    </source>
</evidence>
<feature type="domain" description="RES" evidence="1">
    <location>
        <begin position="41"/>
        <end position="199"/>
    </location>
</feature>
<dbReference type="InterPro" id="IPR014914">
    <property type="entry name" value="RES_dom"/>
</dbReference>
<dbReference type="OrthoDB" id="4722229at2"/>
<keyword evidence="3" id="KW-1185">Reference proteome</keyword>
<reference evidence="2 3" key="1">
    <citation type="submission" date="2019-04" db="EMBL/GenBank/DDBJ databases">
        <authorList>
            <person name="Liu Q."/>
            <person name="Xin Y.-H."/>
        </authorList>
    </citation>
    <scope>NUCLEOTIDE SEQUENCE [LARGE SCALE GENOMIC DNA]</scope>
    <source>
        <strain evidence="2 3">AM23</strain>
    </source>
</reference>
<organism evidence="2 3">
    <name type="scientific">Arthrobacter echini</name>
    <dbReference type="NCBI Taxonomy" id="1529066"/>
    <lineage>
        <taxon>Bacteria</taxon>
        <taxon>Bacillati</taxon>
        <taxon>Actinomycetota</taxon>
        <taxon>Actinomycetes</taxon>
        <taxon>Micrococcales</taxon>
        <taxon>Micrococcaceae</taxon>
        <taxon>Arthrobacter</taxon>
    </lineage>
</organism>
<name>A0A4V6S884_9MICC</name>
<dbReference type="Proteomes" id="UP000305233">
    <property type="component" value="Unassembled WGS sequence"/>
</dbReference>